<dbReference type="Proteomes" id="UP000003113">
    <property type="component" value="Unassembled WGS sequence"/>
</dbReference>
<reference evidence="1 2" key="1">
    <citation type="journal article" date="2012" name="J. Bacteriol.">
        <title>Genome sequence of the highly efficient arsenite-oxidizing bacterium Achromobacter arsenitoxydans SY8.</title>
        <authorList>
            <person name="Li X."/>
            <person name="Hu Y."/>
            <person name="Gong J."/>
            <person name="Lin Y."/>
            <person name="Johnstone L."/>
            <person name="Rensing C."/>
            <person name="Wang G."/>
        </authorList>
    </citation>
    <scope>NUCLEOTIDE SEQUENCE [LARGE SCALE GENOMIC DNA]</scope>
    <source>
        <strain evidence="1 2">SY8</strain>
    </source>
</reference>
<protein>
    <submittedName>
        <fullName evidence="1">Aldolase</fullName>
    </submittedName>
</protein>
<organism evidence="1 2">
    <name type="scientific">Achromobacter arsenitoxydans SY8</name>
    <dbReference type="NCBI Taxonomy" id="477184"/>
    <lineage>
        <taxon>Bacteria</taxon>
        <taxon>Pseudomonadati</taxon>
        <taxon>Pseudomonadota</taxon>
        <taxon>Betaproteobacteria</taxon>
        <taxon>Burkholderiales</taxon>
        <taxon>Alcaligenaceae</taxon>
        <taxon>Achromobacter</taxon>
    </lineage>
</organism>
<accession>H0FEB5</accession>
<sequence>MSGVMPPTGTSAIGGRITARQALSTTGPSCSAGNIFSTSAPAASAAKASVGVATPGQDAMPSFLAARITAASLCGMTMSSPPACWTRAQSSGFRTVPAPMRQSVGSAARMARMLSSGSGEFSGTSIRRKPASYSAWPTASASAGVMPRRMAIRPQWAMAVCRPGWFIECS</sequence>
<evidence type="ECO:0000313" key="1">
    <source>
        <dbReference type="EMBL" id="EHK63351.1"/>
    </source>
</evidence>
<gene>
    <name evidence="1" type="ORF">KYC_25633</name>
</gene>
<evidence type="ECO:0000313" key="2">
    <source>
        <dbReference type="Proteomes" id="UP000003113"/>
    </source>
</evidence>
<comment type="caution">
    <text evidence="1">The sequence shown here is derived from an EMBL/GenBank/DDBJ whole genome shotgun (WGS) entry which is preliminary data.</text>
</comment>
<proteinExistence type="predicted"/>
<dbReference type="EMBL" id="AGUF01000082">
    <property type="protein sequence ID" value="EHK63351.1"/>
    <property type="molecule type" value="Genomic_DNA"/>
</dbReference>
<name>H0FEB5_9BURK</name>
<dbReference type="AlphaFoldDB" id="H0FEB5"/>
<keyword evidence="2" id="KW-1185">Reference proteome</keyword>
<dbReference type="eggNOG" id="ENOG502ZH3R">
    <property type="taxonomic scope" value="Bacteria"/>
</dbReference>